<comment type="caution">
    <text evidence="7">The sequence shown here is derived from an EMBL/GenBank/DDBJ whole genome shotgun (WGS) entry which is preliminary data.</text>
</comment>
<evidence type="ECO:0000256" key="2">
    <source>
        <dbReference type="ARBA" id="ARBA00022475"/>
    </source>
</evidence>
<feature type="transmembrane region" description="Helical" evidence="6">
    <location>
        <begin position="281"/>
        <end position="306"/>
    </location>
</feature>
<proteinExistence type="predicted"/>
<feature type="transmembrane region" description="Helical" evidence="6">
    <location>
        <begin position="208"/>
        <end position="230"/>
    </location>
</feature>
<dbReference type="Proteomes" id="UP001207408">
    <property type="component" value="Unassembled WGS sequence"/>
</dbReference>
<organism evidence="7 8">
    <name type="scientific">Plebeiibacterium marinum</name>
    <dbReference type="NCBI Taxonomy" id="2992111"/>
    <lineage>
        <taxon>Bacteria</taxon>
        <taxon>Pseudomonadati</taxon>
        <taxon>Bacteroidota</taxon>
        <taxon>Bacteroidia</taxon>
        <taxon>Marinilabiliales</taxon>
        <taxon>Marinilabiliaceae</taxon>
        <taxon>Plebeiibacterium</taxon>
    </lineage>
</organism>
<gene>
    <name evidence="7" type="ORF">OM074_06215</name>
</gene>
<evidence type="ECO:0000313" key="7">
    <source>
        <dbReference type="EMBL" id="MCW3805213.1"/>
    </source>
</evidence>
<dbReference type="AlphaFoldDB" id="A0AAE3MCG1"/>
<accession>A0AAE3MCG1</accession>
<evidence type="ECO:0000256" key="3">
    <source>
        <dbReference type="ARBA" id="ARBA00022692"/>
    </source>
</evidence>
<evidence type="ECO:0000256" key="5">
    <source>
        <dbReference type="ARBA" id="ARBA00023136"/>
    </source>
</evidence>
<evidence type="ECO:0000256" key="4">
    <source>
        <dbReference type="ARBA" id="ARBA00022989"/>
    </source>
</evidence>
<feature type="transmembrane region" description="Helical" evidence="6">
    <location>
        <begin position="36"/>
        <end position="59"/>
    </location>
</feature>
<dbReference type="PANTHER" id="PTHR39087">
    <property type="entry name" value="UPF0104 MEMBRANE PROTEIN MJ1595"/>
    <property type="match status" value="1"/>
</dbReference>
<keyword evidence="5 6" id="KW-0472">Membrane</keyword>
<keyword evidence="8" id="KW-1185">Reference proteome</keyword>
<dbReference type="GO" id="GO:0005886">
    <property type="term" value="C:plasma membrane"/>
    <property type="evidence" value="ECO:0007669"/>
    <property type="project" value="UniProtKB-SubCell"/>
</dbReference>
<keyword evidence="2" id="KW-1003">Cell membrane</keyword>
<dbReference type="EMBL" id="JAPDPI010000009">
    <property type="protein sequence ID" value="MCW3805213.1"/>
    <property type="molecule type" value="Genomic_DNA"/>
</dbReference>
<feature type="transmembrane region" description="Helical" evidence="6">
    <location>
        <begin position="152"/>
        <end position="173"/>
    </location>
</feature>
<evidence type="ECO:0000313" key="8">
    <source>
        <dbReference type="Proteomes" id="UP001207408"/>
    </source>
</evidence>
<protein>
    <submittedName>
        <fullName evidence="7">Flippase-like domain-containing protein</fullName>
    </submittedName>
</protein>
<reference evidence="7" key="1">
    <citation type="submission" date="2022-10" db="EMBL/GenBank/DDBJ databases">
        <authorList>
            <person name="Yu W.X."/>
        </authorList>
    </citation>
    <scope>NUCLEOTIDE SEQUENCE</scope>
    <source>
        <strain evidence="7">D04</strain>
    </source>
</reference>
<evidence type="ECO:0000256" key="1">
    <source>
        <dbReference type="ARBA" id="ARBA00004651"/>
    </source>
</evidence>
<keyword evidence="3 6" id="KW-0812">Transmembrane</keyword>
<feature type="transmembrane region" description="Helical" evidence="6">
    <location>
        <begin position="239"/>
        <end position="261"/>
    </location>
</feature>
<keyword evidence="4 6" id="KW-1133">Transmembrane helix</keyword>
<name>A0AAE3MCG1_9BACT</name>
<dbReference type="Pfam" id="PF03706">
    <property type="entry name" value="LPG_synthase_TM"/>
    <property type="match status" value="1"/>
</dbReference>
<dbReference type="PANTHER" id="PTHR39087:SF2">
    <property type="entry name" value="UPF0104 MEMBRANE PROTEIN MJ1595"/>
    <property type="match status" value="1"/>
</dbReference>
<feature type="transmembrane region" description="Helical" evidence="6">
    <location>
        <begin position="7"/>
        <end position="24"/>
    </location>
</feature>
<sequence length="315" mass="35625">MFRNTKRWIPGILLLVCSYGFIAWKLIGFEADFDGYFLNILDSPIFLLVLILSVFNILAEAVKWQMLVSYIKPVSLQKSVGMVLAGFTSGIFTPSKLGEPVGRVMSLPKEDWAKATLLNYFSGFLQNVVLLLMGFVFIGIMQQDGENIFRSVFYYSLLLLVFCLCMAVFIGVYKNRIWQRVQHFRILNKLLGIGTVLKEIKPLVHGKLMLLSLVRYILYCSQLILLLMIFTQNNHYSEFVLLAPIYFMCITMVPSFVLADLGVRNSVGILLFSTIQVDEVAVVLSVSLLYVINQIVPALLGSASILHLEKKRPVS</sequence>
<comment type="subcellular location">
    <subcellularLocation>
        <location evidence="1">Cell membrane</location>
        <topology evidence="1">Multi-pass membrane protein</topology>
    </subcellularLocation>
</comment>
<feature type="transmembrane region" description="Helical" evidence="6">
    <location>
        <begin position="117"/>
        <end position="140"/>
    </location>
</feature>
<evidence type="ECO:0000256" key="6">
    <source>
        <dbReference type="SAM" id="Phobius"/>
    </source>
</evidence>
<dbReference type="InterPro" id="IPR022791">
    <property type="entry name" value="L-PG_synthase/AglD"/>
</dbReference>
<dbReference type="RefSeq" id="WP_301198512.1">
    <property type="nucleotide sequence ID" value="NZ_JAPDPI010000009.1"/>
</dbReference>